<feature type="region of interest" description="Disordered" evidence="1">
    <location>
        <begin position="1"/>
        <end position="327"/>
    </location>
</feature>
<evidence type="ECO:0000256" key="1">
    <source>
        <dbReference type="SAM" id="MobiDB-lite"/>
    </source>
</evidence>
<feature type="compositionally biased region" description="Basic and acidic residues" evidence="1">
    <location>
        <begin position="269"/>
        <end position="278"/>
    </location>
</feature>
<accession>A0ABM1A2S6</accession>
<keyword evidence="2" id="KW-1185">Reference proteome</keyword>
<feature type="compositionally biased region" description="Acidic residues" evidence="1">
    <location>
        <begin position="1"/>
        <end position="19"/>
    </location>
</feature>
<protein>
    <submittedName>
        <fullName evidence="3">Sporozoite surface protein 2</fullName>
    </submittedName>
</protein>
<proteinExistence type="predicted"/>
<feature type="compositionally biased region" description="Polar residues" evidence="1">
    <location>
        <begin position="175"/>
        <end position="184"/>
    </location>
</feature>
<organism evidence="2 3">
    <name type="scientific">Aplysia californica</name>
    <name type="common">California sea hare</name>
    <dbReference type="NCBI Taxonomy" id="6500"/>
    <lineage>
        <taxon>Eukaryota</taxon>
        <taxon>Metazoa</taxon>
        <taxon>Spiralia</taxon>
        <taxon>Lophotrochozoa</taxon>
        <taxon>Mollusca</taxon>
        <taxon>Gastropoda</taxon>
        <taxon>Heterobranchia</taxon>
        <taxon>Euthyneura</taxon>
        <taxon>Tectipleura</taxon>
        <taxon>Aplysiida</taxon>
        <taxon>Aplysioidea</taxon>
        <taxon>Aplysiidae</taxon>
        <taxon>Aplysia</taxon>
    </lineage>
</organism>
<sequence length="347" mass="37588">MADDPDNSQEGDNTEDDSPVEMNPATLLRGSRPRNPNIPPTGTSSTGNTDTPNANNNNNNNNNDDDDEDEDSSSAGGNPQGSSSNMQMMRTLMRGRPSPTHTDDPTSANPPGSQENHQANTSAPTDTHSQNDPLNEPLASPQNNPMNNPLASPQNNPMNSPLASPQLRMRKMPDSESNYNYPNDTKSDSQDNPKESAQDNSPNNPVAAPPKKFIDDPQMLLRSMPRKPSTNPDNSQNMTQKDPQDSPGSDFQGGPVVMAFPAQDPQDDPQEKTHHTPLDSDQDDASDDSQNDDPANPLPVPHAEPMPNFPENSVISDTSDESDDKDGFKQLNAYAVMQKLITLSIVE</sequence>
<feature type="compositionally biased region" description="Low complexity" evidence="1">
    <location>
        <begin position="53"/>
        <end position="62"/>
    </location>
</feature>
<feature type="compositionally biased region" description="Acidic residues" evidence="1">
    <location>
        <begin position="280"/>
        <end position="291"/>
    </location>
</feature>
<evidence type="ECO:0000313" key="2">
    <source>
        <dbReference type="Proteomes" id="UP000694888"/>
    </source>
</evidence>
<feature type="compositionally biased region" description="Polar residues" evidence="1">
    <location>
        <begin position="140"/>
        <end position="163"/>
    </location>
</feature>
<feature type="compositionally biased region" description="Basic and acidic residues" evidence="1">
    <location>
        <begin position="185"/>
        <end position="197"/>
    </location>
</feature>
<dbReference type="GeneID" id="106012168"/>
<gene>
    <name evidence="3" type="primary">LOC106012168</name>
</gene>
<feature type="compositionally biased region" description="Polar residues" evidence="1">
    <location>
        <begin position="105"/>
        <end position="133"/>
    </location>
</feature>
<feature type="compositionally biased region" description="Acidic residues" evidence="1">
    <location>
        <begin position="63"/>
        <end position="72"/>
    </location>
</feature>
<evidence type="ECO:0000313" key="3">
    <source>
        <dbReference type="RefSeq" id="XP_012939680.2"/>
    </source>
</evidence>
<dbReference type="RefSeq" id="XP_012939680.2">
    <property type="nucleotide sequence ID" value="XM_013084226.2"/>
</dbReference>
<feature type="compositionally biased region" description="Polar residues" evidence="1">
    <location>
        <begin position="228"/>
        <end position="249"/>
    </location>
</feature>
<feature type="compositionally biased region" description="Pro residues" evidence="1">
    <location>
        <begin position="296"/>
        <end position="308"/>
    </location>
</feature>
<feature type="compositionally biased region" description="Polar residues" evidence="1">
    <location>
        <begin position="40"/>
        <end position="52"/>
    </location>
</feature>
<dbReference type="Proteomes" id="UP000694888">
    <property type="component" value="Unplaced"/>
</dbReference>
<name>A0ABM1A2S6_APLCA</name>
<reference evidence="3" key="1">
    <citation type="submission" date="2025-08" db="UniProtKB">
        <authorList>
            <consortium name="RefSeq"/>
        </authorList>
    </citation>
    <scope>IDENTIFICATION</scope>
</reference>